<evidence type="ECO:0000313" key="2">
    <source>
        <dbReference type="EMBL" id="CAF1350638.1"/>
    </source>
</evidence>
<evidence type="ECO:0000259" key="1">
    <source>
        <dbReference type="PROSITE" id="PS50181"/>
    </source>
</evidence>
<proteinExistence type="predicted"/>
<dbReference type="OrthoDB" id="10050144at2759"/>
<accession>A0A815HF30</accession>
<name>A0A815HF30_9BILA</name>
<reference evidence="2" key="1">
    <citation type="submission" date="2021-02" db="EMBL/GenBank/DDBJ databases">
        <authorList>
            <person name="Nowell W R."/>
        </authorList>
    </citation>
    <scope>NUCLEOTIDE SEQUENCE</scope>
</reference>
<sequence length="459" mass="53887">MISKFETLPNEILYDIFGYLSWDKILTSFWLLNKRINVLIYAIFSMDKYEISFNQLDLSYRKISSILLPLICNSLSLSSLIKNVHFDGRNSNCYSVIYEFLFYNSVKQSFRFPNLEALNITRCSLSQSLLQILSVLVENQLNQLTLTFDEEILESIRKSEETGRIVSLERKSIMMLKQLIRQFFSNKYQLKSLRLDIADDNSPVNIHQCLVLFSHPLSNCLFEMGAQQFKSPDFQFYVASECQLISSNIEQIKNSFQVHQYFIDHQRTNVTGFYDSLMPYQHLSSSDVKTLQFMNGLHFHANIFSWPHVQDISIDLHPSLYLFLEKFDEMYRNVSHIKVYTECYRDMDQSDLAVSLRIPFEIGQRKVAGIQLRNVTRLDLEFCQSPMIKSLQTSESIAEHTNVFEQDLSQLIERLKEFAFLDIHGKIDPEKLESYRTMAEACFPQSRIEIGLTRFRLWM</sequence>
<dbReference type="InterPro" id="IPR001810">
    <property type="entry name" value="F-box_dom"/>
</dbReference>
<dbReference type="AlphaFoldDB" id="A0A815HF30"/>
<organism evidence="2 3">
    <name type="scientific">Rotaria magnacalcarata</name>
    <dbReference type="NCBI Taxonomy" id="392030"/>
    <lineage>
        <taxon>Eukaryota</taxon>
        <taxon>Metazoa</taxon>
        <taxon>Spiralia</taxon>
        <taxon>Gnathifera</taxon>
        <taxon>Rotifera</taxon>
        <taxon>Eurotatoria</taxon>
        <taxon>Bdelloidea</taxon>
        <taxon>Philodinida</taxon>
        <taxon>Philodinidae</taxon>
        <taxon>Rotaria</taxon>
    </lineage>
</organism>
<dbReference type="EMBL" id="CAJNOW010002432">
    <property type="protein sequence ID" value="CAF1350638.1"/>
    <property type="molecule type" value="Genomic_DNA"/>
</dbReference>
<dbReference type="Proteomes" id="UP000663834">
    <property type="component" value="Unassembled WGS sequence"/>
</dbReference>
<evidence type="ECO:0000313" key="3">
    <source>
        <dbReference type="Proteomes" id="UP000663834"/>
    </source>
</evidence>
<gene>
    <name evidence="2" type="ORF">KQP761_LOCUS7219</name>
</gene>
<protein>
    <recommendedName>
        <fullName evidence="1">F-box domain-containing protein</fullName>
    </recommendedName>
</protein>
<feature type="domain" description="F-box" evidence="1">
    <location>
        <begin position="2"/>
        <end position="56"/>
    </location>
</feature>
<comment type="caution">
    <text evidence="2">The sequence shown here is derived from an EMBL/GenBank/DDBJ whole genome shotgun (WGS) entry which is preliminary data.</text>
</comment>
<dbReference type="PROSITE" id="PS50181">
    <property type="entry name" value="FBOX"/>
    <property type="match status" value="1"/>
</dbReference>